<dbReference type="PROSITE" id="PS52019">
    <property type="entry name" value="PKS_MFAS_DH"/>
    <property type="match status" value="1"/>
</dbReference>
<dbReference type="SMART" id="SM00826">
    <property type="entry name" value="PKS_DH"/>
    <property type="match status" value="1"/>
</dbReference>
<dbReference type="InterPro" id="IPR014030">
    <property type="entry name" value="Ketoacyl_synth_N"/>
</dbReference>
<dbReference type="Pfam" id="PF14765">
    <property type="entry name" value="PS-DH"/>
    <property type="match status" value="1"/>
</dbReference>
<evidence type="ECO:0000256" key="3">
    <source>
        <dbReference type="ARBA" id="ARBA00022598"/>
    </source>
</evidence>
<dbReference type="InterPro" id="IPR057326">
    <property type="entry name" value="KR_dom"/>
</dbReference>
<keyword evidence="1" id="KW-0596">Phosphopantetheine</keyword>
<dbReference type="InterPro" id="IPR018201">
    <property type="entry name" value="Ketoacyl_synth_AS"/>
</dbReference>
<feature type="region of interest" description="C-terminal hotdog fold" evidence="10">
    <location>
        <begin position="1071"/>
        <end position="1219"/>
    </location>
</feature>
<dbReference type="InterPro" id="IPR014043">
    <property type="entry name" value="Acyl_transferase_dom"/>
</dbReference>
<evidence type="ECO:0000313" key="16">
    <source>
        <dbReference type="Proteomes" id="UP000824596"/>
    </source>
</evidence>
<dbReference type="InterPro" id="IPR050091">
    <property type="entry name" value="PKS_NRPS_Biosynth_Enz"/>
</dbReference>
<dbReference type="InterPro" id="IPR023213">
    <property type="entry name" value="CAT-like_dom_sf"/>
</dbReference>
<dbReference type="InterPro" id="IPR029063">
    <property type="entry name" value="SAM-dependent_MTases_sf"/>
</dbReference>
<dbReference type="InterPro" id="IPR020807">
    <property type="entry name" value="PKS_DH"/>
</dbReference>
<feature type="active site" description="Proton donor; for dehydratase activity" evidence="10">
    <location>
        <position position="1128"/>
    </location>
</feature>
<dbReference type="Gene3D" id="3.30.559.10">
    <property type="entry name" value="Chloramphenicol acetyltransferase-like domain"/>
    <property type="match status" value="1"/>
</dbReference>
<dbReference type="Gene3D" id="3.40.50.150">
    <property type="entry name" value="Vaccinia Virus protein VP39"/>
    <property type="match status" value="1"/>
</dbReference>
<feature type="domain" description="Carrier" evidence="12">
    <location>
        <begin position="2264"/>
        <end position="2341"/>
    </location>
</feature>
<dbReference type="Pfam" id="PF00698">
    <property type="entry name" value="Acyl_transf_1"/>
    <property type="match status" value="1"/>
</dbReference>
<feature type="region of interest" description="N-terminal hotdog fold" evidence="10">
    <location>
        <begin position="918"/>
        <end position="1053"/>
    </location>
</feature>
<dbReference type="Gene3D" id="3.30.559.30">
    <property type="entry name" value="Nonribosomal peptide synthetase, condensation domain"/>
    <property type="match status" value="1"/>
</dbReference>
<dbReference type="SUPFAM" id="SSF55048">
    <property type="entry name" value="Probable ACP-binding domain of malonyl-CoA ACP transacylase"/>
    <property type="match status" value="1"/>
</dbReference>
<feature type="domain" description="Carrier" evidence="12">
    <location>
        <begin position="3404"/>
        <end position="3480"/>
    </location>
</feature>
<dbReference type="GO" id="GO:0016874">
    <property type="term" value="F:ligase activity"/>
    <property type="evidence" value="ECO:0007669"/>
    <property type="project" value="UniProtKB-KW"/>
</dbReference>
<dbReference type="GO" id="GO:0004315">
    <property type="term" value="F:3-oxoacyl-[acyl-carrier-protein] synthase activity"/>
    <property type="evidence" value="ECO:0007669"/>
    <property type="project" value="InterPro"/>
</dbReference>
<dbReference type="InterPro" id="IPR016036">
    <property type="entry name" value="Malonyl_transacylase_ACP-bd"/>
</dbReference>
<dbReference type="InterPro" id="IPR042104">
    <property type="entry name" value="PKS_dehydratase_sf"/>
</dbReference>
<dbReference type="InterPro" id="IPR000873">
    <property type="entry name" value="AMP-dep_synth/lig_dom"/>
</dbReference>
<sequence length="3839" mass="418871">MNTPVQAREPIAIVGIACRFPGGANSPSKLWDLLCEKRDVQETIPVERFNIDAFYDVNSEKAGCTNARKAYLLSEDIRRFDAAFFQTSPPEAEAMDPQQRLLLETVYEATEDAGLPYQSLKGSNTAVYVGSMTGDYHEMLLRDVQHLPKYMATGTARSILSNRISYFFDWKGPSMTIDTACSSSLVAVHEAVTALRSGVSDVACAAGANLIIGPEMMVSESKLHMLSPTGRSRMWDASADGYARGEGTATVVLKRLSQALKDGDRIHGLIRETGVNSDGRTSGITLPSSESQKVLIRQTYANAGLDWTTDAGRPQFFEAHGTGTPAGDPIEARAIHDAFFGNGTSNAEGTMLVGSVKTAIGHLEGCAGLAGLIKAVEAVRRGVVPPNMLFKKLNPAIEPFSAHLRVPIEAAPWPELSRNTPRRASVNSFGFGGTNAHAIVESFPGYPTAAEPTRSCSDSLIVTPLVVSANSEHSLQRLVAGLCESLGSTNNEEQVNGLLFTLAKRRSQLPLRVAFSGSSLQAMREKLDKATTSADEAPGRILGVFTGQGAQWPTMGRELLRRTTFARGFMDSLQEALANLPEPPSWTLSEQCLADQDVTRISEAAVSQPLCTAVQLLLVELLRRAGVRFDCVIGHSSGEIAAAYVAGFLTAEDAIRIAYYRGVCAGLARGPGGHRGAMMAAGMSYDEAVAFCGDHFAGRIDVAAANAPGSVTLSGDEDAVGEAMALLQEKGTFARLLKVDTAYHSRHMQPCGGDPSCEWFSSVTGQRMDAAQHSRLLEGEYWKENMVKPVFFTRATELVVSSAALPCHVALEVGPHPALKGPFGQTFKQVTGAQIPYQGTLARGVDDVEAMSDTLGFLWSRLGSDAVDFASYAETISSATFCRLPATNLPSYPWDHSQSFWKESTRSAALRLRSKPPHPLLGVRSAEDAAQEYRWLNTLRLPDLPWLEGHKVEGQVIYPAAGYLVMAMEAAKALDETSKVHFIELYDVSISSAIQLDYDSSGVDVLFALRLREQQTESTTAEWACYTSSPATVRETGWKCNANGRLRVKFGPPASANDTALPPRNLPVGSLSTVDMDRFYTSLSGIGLDYTGDFKHLDSVSRKSGLATAKAAQMAPRFSAMIHPALLDSAFQSLFAAYGWPGDGSLQVPFVPTSLRSLRLANMEDHVSDGESLTIDAYLTDCSGRELTADIEMFVSASGQPLMQLQGLACTSLRRLGPQDCKELYTRTAWELDINNGVASLDMKQQQDDPEDVELVDLCERLSYFYLRELHGKIDRKEVPAMEWHFQRIFEWIDHLFPMIEAGKHPTIRKEWSMDQRSSLLEQAARFPDQVDLLLIQAVGENLGAVLRKETTMLEHMIKDDVLNRFYKFGLGFQRANGYLSRIAKQIAHMHPRMRILEIGAGTGGATKGILETLGTAFESYTFTDISTGFFEAAAEAFAPWTAKMLFKPLNVEKDPAAQGFTEASYDFIIASNVLHATKSLTQTMRNARRLLKPGGRLLLLEVTSDIWNSLLLSTGFSGVDHTVNDFVDATRYMTSVMLTQAVNDDIRVLRQPLSSPIDWLSGRAVTIIGGKNNRVAKSISDTLLAVNGSPSNAFISFVGAFEKMPSELPTMRTVLVLEDLDEPVLKTLTPGKLAALKRTMNEARQVLWVSRGCREKEPYANMSIGLCRSLAAEYNHVQIQHIDVEESGPGNPLMISRISEAVARLIFRTTLKGPMDDILWSFEPELVLEQGSWFIPRILPDTQLNDQLNAGKMAIQTRSSPATEAVEVRRARNGSRVFAPRNCVFDCLGAARFTRLSEIALTMVASQLLEGIASTIVLHQEDEFLGKAIRCKAAELGIKCVSTAFACSTRSSKGGRETIFMHPQAPERDVKHLIPHDAALLVDFSNNSKTRESTLLRLCMPARCLIAAVRDLFGGDSDELHSTGTPGPVFLATESPVIRTSELSGKPLLDTHYSSVVDFATEAEMTATLQPLNGSLLFRPDKAYLLVGCTGGLGQALCRWMVSAGVRYLALTTRNTSRVDASWLEELRLQGAHVKLFQVDVSDKEALAAVYDQVTREMPPICGVAHAAMVLSDRSFGESTIVDYATVFGPKVQATQNLHELFHDQQLDFFVMFSSLASIVGNRGQANYAAANLFMSAIAQQRRTRKMAASVMHIGMVLGVGYVSSNGAHEETLRQYNYMPIAEGDFLDMFSQAILIGQPTSRHSPELITGLNRCSLQTDGQRYFWFENPRFSHHTLEEERKESATGSKTSLSQRLAEANGSEEVLVVVQEEFCAKLERMLQAECGSVRTSQPLMNLGVDSLIAAEIRSWFLKELDVDIPVLNILNTASVAELCREAASRLSKALQARGGDAVEAPVKLTPAEREIIMESSDGSVTDEATSEPSQIGSSLLESVDDTSGCTSVEDDEKIPSLIGKRPRIERSSRLSSAQERIWFLHQLLQDPSTYNVTLLYRISGPLRLTDLEKAFHAIIRRHETLRTCFYTDQDTGLPTQGVCSHGQFSLQKKQYTTSSAQEEFEQIQKAHYDLETGPIIKAIVGSNPGNDHHTLVLGFHHIAFDGFSAQILMRDLAIAYSGTELSGTPRSYLDYAEEERDAKISVKTLRYWKTQFDTMPPILPLLEFAECKARVPLTDYKTRALERTLPSAVSDDIKSAARKMGATPFHVYLGALQAVLFNLTSATDVCIGVVDANKTEAGYTETIGFFVNLLPLRFQLNASKTLGDMVGEAKVKANEALAHRMPFDGLLDELKVPRSTTHSPLFQAILNVKMGSTKNATLGDCQAELVGFKDADNPYDLVFDIESYQDGSTSISVKTQRYLYTEHELGLVLETYIRTLSLLAERPSQKVTASVAPTAEERAMALQLGRGMRIPSPKFGAISHYFDHWASKQPGAMAVKDDSGVNLSYTELKSRVNDVAATLKQAGLRPGAKVCVYCEPSVRIICCLLATVKVGGAYVPLDMQNPTRRLQLIVDDCEPDMILFDEATSSVIPQLQTSARLLNVDNIKPTSGPSTYVEDVAQSSETAFIFYTSGTTGVPKGVQVTNRSLVHHSDAVVHFYGIQRGVVLQQAPLGFDLSLSQMALSMMTGGTLLVASSATRRDPEQLAWLMLSGRVTHTIMTPTQALALIRHGHDDLSKCVDWRFSLLSGEPFRAHVVSEFRRLDLAGLGLYNGYGPTEITINSSSGPDELIATAPKDTRDPTIGHTLPNYSCYILNEQLQPVRVGFAGELFVGGAGVAAGYLRHRALTELKFIADPFAQPEDVARGWSRMYRTGDKAKLLPDGRIVFLGRIAGDTQVKLRGFRIELDDIASNIVKSSNGMISEAAVSLRHSADGSEDGAFLVAFAALSGPGCPQEGTARFLKQLLRDLSLPQYMMPSRIVPVDGLPINSSGKLDRHALDVLPVPHDPDTVEDESLTATQEKLRELWLNVLPSVVPIGSETDFFEAGGNSLRIVVLRESVARAFGAPITVFDLFQWSTLAGMAARIDSSSESPEQRNQIDWAVETRVEAATSCPEVTSKGGEARSAFEITEVLEVVLTGATGFLGSAILQMLLDDKAVSRIHCIALRNSARALEQHPLLLSARVTCYEGDLSQPQLGLSRKDYDALSQKAHRIIHNGADVSFLKSYHSLRKPNVGSTQELAMLAAPRRVPFHFVSSGGIVNLTGLDGLPEISVSGSHPPTDGSQGYAASKWASEVYLEECARHLGIPIWIHRPSNITGGNVPSTDLMGNLIKYSGQVHALPDMGLSWRGSFDFVPVEAVAEGIAGSLHEPGATGRIVYRHHCADEKIPVHGLAAHLEAELGAPLEMVSVDEWLSRAEGAGLDGTASLLIRKMLDGKKGGGGIVPCLLKE</sequence>
<dbReference type="EMBL" id="JAIZPD010000012">
    <property type="protein sequence ID" value="KAH0959414.1"/>
    <property type="molecule type" value="Genomic_DNA"/>
</dbReference>
<comment type="caution">
    <text evidence="15">The sequence shown here is derived from an EMBL/GenBank/DDBJ whole genome shotgun (WGS) entry which is preliminary data.</text>
</comment>
<evidence type="ECO:0000259" key="14">
    <source>
        <dbReference type="PROSITE" id="PS52019"/>
    </source>
</evidence>
<dbReference type="Gene3D" id="3.30.300.30">
    <property type="match status" value="1"/>
</dbReference>
<dbReference type="PROSITE" id="PS00455">
    <property type="entry name" value="AMP_BINDING"/>
    <property type="match status" value="1"/>
</dbReference>
<dbReference type="GO" id="GO:0009403">
    <property type="term" value="P:toxin biosynthetic process"/>
    <property type="evidence" value="ECO:0007669"/>
    <property type="project" value="UniProtKB-ARBA"/>
</dbReference>
<proteinExistence type="inferred from homology"/>
<comment type="similarity">
    <text evidence="9">In the C-terminal section; belongs to the NRP synthetase family.</text>
</comment>
<evidence type="ECO:0000256" key="7">
    <source>
        <dbReference type="ARBA" id="ARBA00023002"/>
    </source>
</evidence>
<dbReference type="Pfam" id="PF00668">
    <property type="entry name" value="Condensation"/>
    <property type="match status" value="1"/>
</dbReference>
<dbReference type="Gene3D" id="3.40.366.10">
    <property type="entry name" value="Malonyl-Coenzyme A Acyl Carrier Protein, domain 2"/>
    <property type="match status" value="1"/>
</dbReference>
<dbReference type="Gene3D" id="3.10.129.110">
    <property type="entry name" value="Polyketide synthase dehydratase"/>
    <property type="match status" value="1"/>
</dbReference>
<dbReference type="PROSITE" id="PS50075">
    <property type="entry name" value="CARRIER"/>
    <property type="match status" value="2"/>
</dbReference>
<feature type="active site" description="Proton acceptor; for dehydratase activity" evidence="10">
    <location>
        <position position="950"/>
    </location>
</feature>
<dbReference type="SUPFAM" id="SSF53335">
    <property type="entry name" value="S-adenosyl-L-methionine-dependent methyltransferases"/>
    <property type="match status" value="1"/>
</dbReference>
<dbReference type="CDD" id="cd05930">
    <property type="entry name" value="A_NRPS"/>
    <property type="match status" value="1"/>
</dbReference>
<dbReference type="InterPro" id="IPR001227">
    <property type="entry name" value="Ac_transferase_dom_sf"/>
</dbReference>
<name>A0A9P8MS10_9HYPO</name>
<dbReference type="Pfam" id="PF07993">
    <property type="entry name" value="NAD_binding_4"/>
    <property type="match status" value="1"/>
</dbReference>
<evidence type="ECO:0000259" key="12">
    <source>
        <dbReference type="PROSITE" id="PS50075"/>
    </source>
</evidence>
<dbReference type="SMART" id="SM00825">
    <property type="entry name" value="PKS_KS"/>
    <property type="match status" value="1"/>
</dbReference>
<dbReference type="PANTHER" id="PTHR43775:SF20">
    <property type="entry name" value="HYBRID PKS-NRPS SYNTHETASE APDA"/>
    <property type="match status" value="1"/>
</dbReference>
<dbReference type="GO" id="GO:0006633">
    <property type="term" value="P:fatty acid biosynthetic process"/>
    <property type="evidence" value="ECO:0007669"/>
    <property type="project" value="InterPro"/>
</dbReference>
<organism evidence="15 16">
    <name type="scientific">Hirsutella rhossiliensis</name>
    <dbReference type="NCBI Taxonomy" id="111463"/>
    <lineage>
        <taxon>Eukaryota</taxon>
        <taxon>Fungi</taxon>
        <taxon>Dikarya</taxon>
        <taxon>Ascomycota</taxon>
        <taxon>Pezizomycotina</taxon>
        <taxon>Sordariomycetes</taxon>
        <taxon>Hypocreomycetidae</taxon>
        <taxon>Hypocreales</taxon>
        <taxon>Ophiocordycipitaceae</taxon>
        <taxon>Hirsutella</taxon>
    </lineage>
</organism>
<keyword evidence="2" id="KW-0597">Phosphoprotein</keyword>
<evidence type="ECO:0000313" key="15">
    <source>
        <dbReference type="EMBL" id="KAH0959414.1"/>
    </source>
</evidence>
<dbReference type="Pfam" id="PF02801">
    <property type="entry name" value="Ketoacyl-synt_C"/>
    <property type="match status" value="1"/>
</dbReference>
<keyword evidence="6" id="KW-0677">Repeat</keyword>
<keyword evidence="4" id="KW-0489">Methyltransferase</keyword>
<dbReference type="GeneID" id="68358325"/>
<dbReference type="SUPFAM" id="SSF52151">
    <property type="entry name" value="FabD/lysophospholipase-like"/>
    <property type="match status" value="1"/>
</dbReference>
<dbReference type="RefSeq" id="XP_044716927.1">
    <property type="nucleotide sequence ID" value="XM_044867667.1"/>
</dbReference>
<dbReference type="SUPFAM" id="SSF56801">
    <property type="entry name" value="Acetyl-CoA synthetase-like"/>
    <property type="match status" value="1"/>
</dbReference>
<dbReference type="InterPro" id="IPR013120">
    <property type="entry name" value="FAR_NAD-bd"/>
</dbReference>
<dbReference type="GO" id="GO:0031177">
    <property type="term" value="F:phosphopantetheine binding"/>
    <property type="evidence" value="ECO:0007669"/>
    <property type="project" value="InterPro"/>
</dbReference>
<gene>
    <name evidence="15" type="ORF">HRG_09196</name>
</gene>
<dbReference type="CDD" id="cd19532">
    <property type="entry name" value="C_PKS-NRPS"/>
    <property type="match status" value="1"/>
</dbReference>
<evidence type="ECO:0000259" key="13">
    <source>
        <dbReference type="PROSITE" id="PS52004"/>
    </source>
</evidence>
<dbReference type="InterPro" id="IPR010071">
    <property type="entry name" value="AA_adenyl_dom"/>
</dbReference>
<dbReference type="Pfam" id="PF00550">
    <property type="entry name" value="PP-binding"/>
    <property type="match status" value="2"/>
</dbReference>
<dbReference type="InterPro" id="IPR049551">
    <property type="entry name" value="PKS_DH_C"/>
</dbReference>
<dbReference type="GO" id="GO:0016491">
    <property type="term" value="F:oxidoreductase activity"/>
    <property type="evidence" value="ECO:0007669"/>
    <property type="project" value="UniProtKB-KW"/>
</dbReference>
<dbReference type="InterPro" id="IPR036736">
    <property type="entry name" value="ACP-like_sf"/>
</dbReference>
<dbReference type="InterPro" id="IPR049552">
    <property type="entry name" value="PKS_DH_N"/>
</dbReference>
<dbReference type="OrthoDB" id="329835at2759"/>
<dbReference type="SUPFAM" id="SSF52777">
    <property type="entry name" value="CoA-dependent acyltransferases"/>
    <property type="match status" value="2"/>
</dbReference>
<dbReference type="Pfam" id="PF00501">
    <property type="entry name" value="AMP-binding"/>
    <property type="match status" value="1"/>
</dbReference>
<protein>
    <submittedName>
        <fullName evidence="15">AMP-binding enzyme domain-containing protein</fullName>
    </submittedName>
</protein>
<dbReference type="InterPro" id="IPR045851">
    <property type="entry name" value="AMP-bd_C_sf"/>
</dbReference>
<keyword evidence="7" id="KW-0560">Oxidoreductase</keyword>
<reference evidence="15" key="1">
    <citation type="submission" date="2021-09" db="EMBL/GenBank/DDBJ databases">
        <title>A high-quality genome of the endoparasitic fungus Hirsutella rhossiliensis with a comparison of Hirsutella genomes reveals transposable elements contributing to genome size variation.</title>
        <authorList>
            <person name="Lin R."/>
            <person name="Jiao Y."/>
            <person name="Sun X."/>
            <person name="Ling J."/>
            <person name="Xie B."/>
            <person name="Cheng X."/>
        </authorList>
    </citation>
    <scope>NUCLEOTIDE SEQUENCE</scope>
    <source>
        <strain evidence="15">HR02</strain>
    </source>
</reference>
<evidence type="ECO:0000256" key="5">
    <source>
        <dbReference type="ARBA" id="ARBA00022679"/>
    </source>
</evidence>
<evidence type="ECO:0000256" key="9">
    <source>
        <dbReference type="ARBA" id="ARBA00029443"/>
    </source>
</evidence>
<keyword evidence="3" id="KW-0436">Ligase</keyword>
<dbReference type="Pfam" id="PF00109">
    <property type="entry name" value="ketoacyl-synt"/>
    <property type="match status" value="1"/>
</dbReference>
<keyword evidence="8" id="KW-0511">Multifunctional enzyme</keyword>
<accession>A0A9P8MS10</accession>
<dbReference type="Pfam" id="PF08242">
    <property type="entry name" value="Methyltransf_12"/>
    <property type="match status" value="1"/>
</dbReference>
<keyword evidence="5" id="KW-0808">Transferase</keyword>
<dbReference type="PROSITE" id="PS52004">
    <property type="entry name" value="KS3_2"/>
    <property type="match status" value="1"/>
</dbReference>
<dbReference type="InterPro" id="IPR049900">
    <property type="entry name" value="PKS_mFAS_DH"/>
</dbReference>
<dbReference type="Gene3D" id="1.10.1200.10">
    <property type="entry name" value="ACP-like"/>
    <property type="match status" value="2"/>
</dbReference>
<keyword evidence="16" id="KW-1185">Reference proteome</keyword>
<dbReference type="InterPro" id="IPR020845">
    <property type="entry name" value="AMP-binding_CS"/>
</dbReference>
<dbReference type="Proteomes" id="UP000824596">
    <property type="component" value="Unassembled WGS sequence"/>
</dbReference>
<dbReference type="InterPro" id="IPR016035">
    <property type="entry name" value="Acyl_Trfase/lysoPLipase"/>
</dbReference>
<dbReference type="Gene3D" id="3.40.50.12780">
    <property type="entry name" value="N-terminal domain of ligase-like"/>
    <property type="match status" value="1"/>
</dbReference>
<dbReference type="InterPro" id="IPR013217">
    <property type="entry name" value="Methyltransf_12"/>
</dbReference>
<dbReference type="InterPro" id="IPR001242">
    <property type="entry name" value="Condensation_dom"/>
</dbReference>
<dbReference type="Pfam" id="PF08659">
    <property type="entry name" value="KR"/>
    <property type="match status" value="1"/>
</dbReference>
<dbReference type="Pfam" id="PF16197">
    <property type="entry name" value="KAsynt_C_assoc"/>
    <property type="match status" value="1"/>
</dbReference>
<dbReference type="Gene3D" id="3.40.50.720">
    <property type="entry name" value="NAD(P)-binding Rossmann-like Domain"/>
    <property type="match status" value="3"/>
</dbReference>
<dbReference type="CDD" id="cd00833">
    <property type="entry name" value="PKS"/>
    <property type="match status" value="1"/>
</dbReference>
<feature type="compositionally biased region" description="Polar residues" evidence="11">
    <location>
        <begin position="2371"/>
        <end position="2401"/>
    </location>
</feature>
<evidence type="ECO:0000256" key="10">
    <source>
        <dbReference type="PROSITE-ProRule" id="PRU01363"/>
    </source>
</evidence>
<dbReference type="InterPro" id="IPR032821">
    <property type="entry name" value="PKS_assoc"/>
</dbReference>
<evidence type="ECO:0000256" key="4">
    <source>
        <dbReference type="ARBA" id="ARBA00022603"/>
    </source>
</evidence>
<dbReference type="SUPFAM" id="SSF53901">
    <property type="entry name" value="Thiolase-like"/>
    <property type="match status" value="1"/>
</dbReference>
<dbReference type="SMART" id="SM00822">
    <property type="entry name" value="PKS_KR"/>
    <property type="match status" value="1"/>
</dbReference>
<evidence type="ECO:0000256" key="11">
    <source>
        <dbReference type="SAM" id="MobiDB-lite"/>
    </source>
</evidence>
<dbReference type="InterPro" id="IPR042099">
    <property type="entry name" value="ANL_N_sf"/>
</dbReference>
<dbReference type="InterPro" id="IPR014031">
    <property type="entry name" value="Ketoacyl_synth_C"/>
</dbReference>
<dbReference type="GO" id="GO:0032259">
    <property type="term" value="P:methylation"/>
    <property type="evidence" value="ECO:0007669"/>
    <property type="project" value="UniProtKB-KW"/>
</dbReference>
<dbReference type="GO" id="GO:0004312">
    <property type="term" value="F:fatty acid synthase activity"/>
    <property type="evidence" value="ECO:0007669"/>
    <property type="project" value="TreeGrafter"/>
</dbReference>
<dbReference type="NCBIfam" id="TIGR01733">
    <property type="entry name" value="AA-adenyl-dom"/>
    <property type="match status" value="1"/>
</dbReference>
<dbReference type="SUPFAM" id="SSF47336">
    <property type="entry name" value="ACP-like"/>
    <property type="match status" value="2"/>
</dbReference>
<dbReference type="FunFam" id="3.40.47.10:FF:000019">
    <property type="entry name" value="Polyketide synthase type I"/>
    <property type="match status" value="1"/>
</dbReference>
<dbReference type="Pfam" id="PF21089">
    <property type="entry name" value="PKS_DH_N"/>
    <property type="match status" value="1"/>
</dbReference>
<dbReference type="InterPro" id="IPR009081">
    <property type="entry name" value="PP-bd_ACP"/>
</dbReference>
<dbReference type="InterPro" id="IPR020806">
    <property type="entry name" value="PKS_PP-bd"/>
</dbReference>
<dbReference type="InterPro" id="IPR036291">
    <property type="entry name" value="NAD(P)-bd_dom_sf"/>
</dbReference>
<dbReference type="PROSITE" id="PS00606">
    <property type="entry name" value="KS3_1"/>
    <property type="match status" value="1"/>
</dbReference>
<evidence type="ECO:0000256" key="8">
    <source>
        <dbReference type="ARBA" id="ARBA00023268"/>
    </source>
</evidence>
<dbReference type="SMART" id="SM00827">
    <property type="entry name" value="PKS_AT"/>
    <property type="match status" value="1"/>
</dbReference>
<dbReference type="InterPro" id="IPR013968">
    <property type="entry name" value="PKS_KR"/>
</dbReference>
<feature type="region of interest" description="Disordered" evidence="11">
    <location>
        <begin position="2371"/>
        <end position="2404"/>
    </location>
</feature>
<dbReference type="Gene3D" id="3.40.47.10">
    <property type="match status" value="1"/>
</dbReference>
<evidence type="ECO:0000256" key="2">
    <source>
        <dbReference type="ARBA" id="ARBA00022553"/>
    </source>
</evidence>
<dbReference type="SMART" id="SM00823">
    <property type="entry name" value="PKS_PP"/>
    <property type="match status" value="2"/>
</dbReference>
<evidence type="ECO:0000256" key="1">
    <source>
        <dbReference type="ARBA" id="ARBA00022450"/>
    </source>
</evidence>
<feature type="domain" description="Ketosynthase family 3 (KS3)" evidence="13">
    <location>
        <begin position="8"/>
        <end position="442"/>
    </location>
</feature>
<dbReference type="SUPFAM" id="SSF51735">
    <property type="entry name" value="NAD(P)-binding Rossmann-fold domains"/>
    <property type="match status" value="2"/>
</dbReference>
<dbReference type="InterPro" id="IPR016039">
    <property type="entry name" value="Thiolase-like"/>
</dbReference>
<dbReference type="PANTHER" id="PTHR43775">
    <property type="entry name" value="FATTY ACID SYNTHASE"/>
    <property type="match status" value="1"/>
</dbReference>
<feature type="domain" description="PKS/mFAS DH" evidence="14">
    <location>
        <begin position="918"/>
        <end position="1219"/>
    </location>
</feature>
<dbReference type="InterPro" id="IPR020841">
    <property type="entry name" value="PKS_Beta-ketoAc_synthase_dom"/>
</dbReference>
<dbReference type="GO" id="GO:0008168">
    <property type="term" value="F:methyltransferase activity"/>
    <property type="evidence" value="ECO:0007669"/>
    <property type="project" value="UniProtKB-KW"/>
</dbReference>
<evidence type="ECO:0000256" key="6">
    <source>
        <dbReference type="ARBA" id="ARBA00022737"/>
    </source>
</evidence>